<evidence type="ECO:0000259" key="5">
    <source>
        <dbReference type="PROSITE" id="PS50011"/>
    </source>
</evidence>
<dbReference type="PANTHER" id="PTHR24055">
    <property type="entry name" value="MITOGEN-ACTIVATED PROTEIN KINASE"/>
    <property type="match status" value="1"/>
</dbReference>
<evidence type="ECO:0000313" key="7">
    <source>
        <dbReference type="Proteomes" id="UP000006038"/>
    </source>
</evidence>
<evidence type="ECO:0000256" key="2">
    <source>
        <dbReference type="ARBA" id="ARBA00022840"/>
    </source>
</evidence>
<feature type="domain" description="Protein kinase" evidence="5">
    <location>
        <begin position="1"/>
        <end position="232"/>
    </location>
</feature>
<dbReference type="SUPFAM" id="SSF56112">
    <property type="entry name" value="Protein kinase-like (PK-like)"/>
    <property type="match status" value="1"/>
</dbReference>
<evidence type="ECO:0000313" key="6">
    <source>
        <dbReference type="EnsemblPlants" id="OB10G11940.1"/>
    </source>
</evidence>
<proteinExistence type="predicted"/>
<dbReference type="InterPro" id="IPR011009">
    <property type="entry name" value="Kinase-like_dom_sf"/>
</dbReference>
<reference evidence="6" key="1">
    <citation type="journal article" date="2013" name="Nat. Commun.">
        <title>Whole-genome sequencing of Oryza brachyantha reveals mechanisms underlying Oryza genome evolution.</title>
        <authorList>
            <person name="Chen J."/>
            <person name="Huang Q."/>
            <person name="Gao D."/>
            <person name="Wang J."/>
            <person name="Lang Y."/>
            <person name="Liu T."/>
            <person name="Li B."/>
            <person name="Bai Z."/>
            <person name="Luis Goicoechea J."/>
            <person name="Liang C."/>
            <person name="Chen C."/>
            <person name="Zhang W."/>
            <person name="Sun S."/>
            <person name="Liao Y."/>
            <person name="Zhang X."/>
            <person name="Yang L."/>
            <person name="Song C."/>
            <person name="Wang M."/>
            <person name="Shi J."/>
            <person name="Liu G."/>
            <person name="Liu J."/>
            <person name="Zhou H."/>
            <person name="Zhou W."/>
            <person name="Yu Q."/>
            <person name="An N."/>
            <person name="Chen Y."/>
            <person name="Cai Q."/>
            <person name="Wang B."/>
            <person name="Liu B."/>
            <person name="Min J."/>
            <person name="Huang Y."/>
            <person name="Wu H."/>
            <person name="Li Z."/>
            <person name="Zhang Y."/>
            <person name="Yin Y."/>
            <person name="Song W."/>
            <person name="Jiang J."/>
            <person name="Jackson S.A."/>
            <person name="Wing R.A."/>
            <person name="Wang J."/>
            <person name="Chen M."/>
        </authorList>
    </citation>
    <scope>NUCLEOTIDE SEQUENCE [LARGE SCALE GENOMIC DNA]</scope>
    <source>
        <strain evidence="6">cv. IRGC 101232</strain>
    </source>
</reference>
<dbReference type="InterPro" id="IPR050117">
    <property type="entry name" value="MAPK"/>
</dbReference>
<dbReference type="EnsemblPlants" id="OB10G11940.1">
    <property type="protein sequence ID" value="OB10G11940.1"/>
    <property type="gene ID" value="OB10G11940"/>
</dbReference>
<evidence type="ECO:0000256" key="4">
    <source>
        <dbReference type="SAM" id="MobiDB-lite"/>
    </source>
</evidence>
<organism evidence="6">
    <name type="scientific">Oryza brachyantha</name>
    <name type="common">malo sina</name>
    <dbReference type="NCBI Taxonomy" id="4533"/>
    <lineage>
        <taxon>Eukaryota</taxon>
        <taxon>Viridiplantae</taxon>
        <taxon>Streptophyta</taxon>
        <taxon>Embryophyta</taxon>
        <taxon>Tracheophyta</taxon>
        <taxon>Spermatophyta</taxon>
        <taxon>Magnoliopsida</taxon>
        <taxon>Liliopsida</taxon>
        <taxon>Poales</taxon>
        <taxon>Poaceae</taxon>
        <taxon>BOP clade</taxon>
        <taxon>Oryzoideae</taxon>
        <taxon>Oryzeae</taxon>
        <taxon>Oryzinae</taxon>
        <taxon>Oryza</taxon>
    </lineage>
</organism>
<sequence>MVGQGAFGVVVRAQDRRTGKNVALKGLLGVDDGARFAPDFDALRVDAACQHAYRGHPSIVEVKNVVSDGKTGEIFLVMEFVGSSLREEMPRARPEDLVRAMMRQLDVAAKKMHDSRSSSPATSAMARRGHVSAGMHNGRAPHRRATVRRRHDKEELLIDLSDNLGDLLRELFEDVLPELSPAVREVVSGLLAFDPEKRLTTAEAMEHRWFAQVQGKQSSLAFCHAQKFTPNF</sequence>
<dbReference type="Gene3D" id="1.10.510.10">
    <property type="entry name" value="Transferase(Phosphotransferase) domain 1"/>
    <property type="match status" value="2"/>
</dbReference>
<evidence type="ECO:0000256" key="1">
    <source>
        <dbReference type="ARBA" id="ARBA00022741"/>
    </source>
</evidence>
<protein>
    <recommendedName>
        <fullName evidence="5">Protein kinase domain-containing protein</fullName>
    </recommendedName>
</protein>
<accession>J3N0Z6</accession>
<dbReference type="HOGENOM" id="CLU_000288_181_1_1"/>
<dbReference type="Proteomes" id="UP000006038">
    <property type="component" value="Chromosome 10"/>
</dbReference>
<reference evidence="6" key="2">
    <citation type="submission" date="2013-04" db="UniProtKB">
        <authorList>
            <consortium name="EnsemblPlants"/>
        </authorList>
    </citation>
    <scope>IDENTIFICATION</scope>
</reference>
<dbReference type="Gene3D" id="3.30.200.20">
    <property type="entry name" value="Phosphorylase Kinase, domain 1"/>
    <property type="match status" value="1"/>
</dbReference>
<name>J3N0Z6_ORYBR</name>
<dbReference type="eggNOG" id="KOG0663">
    <property type="taxonomic scope" value="Eukaryota"/>
</dbReference>
<feature type="compositionally biased region" description="Basic residues" evidence="4">
    <location>
        <begin position="139"/>
        <end position="148"/>
    </location>
</feature>
<dbReference type="GO" id="GO:0005524">
    <property type="term" value="F:ATP binding"/>
    <property type="evidence" value="ECO:0007669"/>
    <property type="project" value="UniProtKB-UniRule"/>
</dbReference>
<feature type="binding site" evidence="3">
    <location>
        <position position="25"/>
    </location>
    <ligand>
        <name>ATP</name>
        <dbReference type="ChEBI" id="CHEBI:30616"/>
    </ligand>
</feature>
<dbReference type="Pfam" id="PF00069">
    <property type="entry name" value="Pkinase"/>
    <property type="match status" value="1"/>
</dbReference>
<evidence type="ECO:0000256" key="3">
    <source>
        <dbReference type="PROSITE-ProRule" id="PRU10141"/>
    </source>
</evidence>
<dbReference type="AlphaFoldDB" id="J3N0Z6"/>
<dbReference type="PROSITE" id="PS00107">
    <property type="entry name" value="PROTEIN_KINASE_ATP"/>
    <property type="match status" value="1"/>
</dbReference>
<dbReference type="GO" id="GO:0004672">
    <property type="term" value="F:protein kinase activity"/>
    <property type="evidence" value="ECO:0007669"/>
    <property type="project" value="InterPro"/>
</dbReference>
<dbReference type="InterPro" id="IPR000719">
    <property type="entry name" value="Prot_kinase_dom"/>
</dbReference>
<dbReference type="PROSITE" id="PS50011">
    <property type="entry name" value="PROTEIN_KINASE_DOM"/>
    <property type="match status" value="1"/>
</dbReference>
<dbReference type="Gramene" id="OB10G11940.1">
    <property type="protein sequence ID" value="OB10G11940.1"/>
    <property type="gene ID" value="OB10G11940"/>
</dbReference>
<dbReference type="InterPro" id="IPR017441">
    <property type="entry name" value="Protein_kinase_ATP_BS"/>
</dbReference>
<feature type="region of interest" description="Disordered" evidence="4">
    <location>
        <begin position="109"/>
        <end position="148"/>
    </location>
</feature>
<keyword evidence="2 3" id="KW-0067">ATP-binding</keyword>
<dbReference type="SMART" id="SM00220">
    <property type="entry name" value="S_TKc"/>
    <property type="match status" value="1"/>
</dbReference>
<keyword evidence="7" id="KW-1185">Reference proteome</keyword>
<keyword evidence="1 3" id="KW-0547">Nucleotide-binding</keyword>